<evidence type="ECO:0000313" key="6">
    <source>
        <dbReference type="EMBL" id="GAI69268.1"/>
    </source>
</evidence>
<dbReference type="PANTHER" id="PTHR43776:SF7">
    <property type="entry name" value="D,D-DIPEPTIDE TRANSPORT ATP-BINDING PROTEIN DDPF-RELATED"/>
    <property type="match status" value="1"/>
</dbReference>
<dbReference type="Gene3D" id="3.40.50.300">
    <property type="entry name" value="P-loop containing nucleotide triphosphate hydrolases"/>
    <property type="match status" value="1"/>
</dbReference>
<dbReference type="NCBIfam" id="TIGR01727">
    <property type="entry name" value="oligo_HPY"/>
    <property type="match status" value="1"/>
</dbReference>
<dbReference type="InterPro" id="IPR050319">
    <property type="entry name" value="ABC_transp_ATP-bind"/>
</dbReference>
<proteinExistence type="inferred from homology"/>
<comment type="similarity">
    <text evidence="1">Belongs to the ABC transporter superfamily.</text>
</comment>
<comment type="caution">
    <text evidence="6">The sequence shown here is derived from an EMBL/GenBank/DDBJ whole genome shotgun (WGS) entry which is preliminary data.</text>
</comment>
<dbReference type="Pfam" id="PF08352">
    <property type="entry name" value="oligo_HPY"/>
    <property type="match status" value="1"/>
</dbReference>
<evidence type="ECO:0000259" key="5">
    <source>
        <dbReference type="PROSITE" id="PS50893"/>
    </source>
</evidence>
<evidence type="ECO:0000256" key="4">
    <source>
        <dbReference type="ARBA" id="ARBA00022840"/>
    </source>
</evidence>
<dbReference type="PROSITE" id="PS50893">
    <property type="entry name" value="ABC_TRANSPORTER_2"/>
    <property type="match status" value="1"/>
</dbReference>
<keyword evidence="2" id="KW-0813">Transport</keyword>
<keyword evidence="4" id="KW-0067">ATP-binding</keyword>
<accession>X1QLY9</accession>
<dbReference type="GO" id="GO:0055085">
    <property type="term" value="P:transmembrane transport"/>
    <property type="evidence" value="ECO:0007669"/>
    <property type="project" value="UniProtKB-ARBA"/>
</dbReference>
<dbReference type="GO" id="GO:0015833">
    <property type="term" value="P:peptide transport"/>
    <property type="evidence" value="ECO:0007669"/>
    <property type="project" value="InterPro"/>
</dbReference>
<evidence type="ECO:0000256" key="3">
    <source>
        <dbReference type="ARBA" id="ARBA00022741"/>
    </source>
</evidence>
<feature type="domain" description="ABC transporter" evidence="5">
    <location>
        <begin position="5"/>
        <end position="254"/>
    </location>
</feature>
<keyword evidence="3" id="KW-0547">Nucleotide-binding</keyword>
<dbReference type="EMBL" id="BARW01000775">
    <property type="protein sequence ID" value="GAI69268.1"/>
    <property type="molecule type" value="Genomic_DNA"/>
</dbReference>
<dbReference type="AlphaFoldDB" id="X1QLY9"/>
<evidence type="ECO:0000256" key="2">
    <source>
        <dbReference type="ARBA" id="ARBA00022448"/>
    </source>
</evidence>
<dbReference type="FunFam" id="3.40.50.300:FF:000016">
    <property type="entry name" value="Oligopeptide ABC transporter ATP-binding component"/>
    <property type="match status" value="1"/>
</dbReference>
<dbReference type="InterPro" id="IPR013563">
    <property type="entry name" value="Oligopep_ABC_C"/>
</dbReference>
<sequence length="293" mass="32935">MENLVEVRHLKKWFWSGGVLFGHKEAVRAVDGISFSIRKGEVLSLVGESGCGKTTCGKLLLRILDATAGSIYFDGQDLTHLKRKEMVKFRRRMMIIYQDPFGSLDPRMTVGATITEPMEVHKLASKKRRQEKLIQTVGKVGLTPDQMNRYPHEFSGGQRQRIGIARALATNPEFIVADEPVSALDVSIQAQIINLLQDLRKEFGLTLLFIAHDLGVVKHISDRVAVMYLGKIVEMASKTELFRSPKHYYTQALLSAIPVPNPRYRKKGRILMGDVPSPINVPSGCRFHTRCAH</sequence>
<organism evidence="6">
    <name type="scientific">marine sediment metagenome</name>
    <dbReference type="NCBI Taxonomy" id="412755"/>
    <lineage>
        <taxon>unclassified sequences</taxon>
        <taxon>metagenomes</taxon>
        <taxon>ecological metagenomes</taxon>
    </lineage>
</organism>
<dbReference type="InterPro" id="IPR017871">
    <property type="entry name" value="ABC_transporter-like_CS"/>
</dbReference>
<dbReference type="InterPro" id="IPR003593">
    <property type="entry name" value="AAA+_ATPase"/>
</dbReference>
<dbReference type="InterPro" id="IPR027417">
    <property type="entry name" value="P-loop_NTPase"/>
</dbReference>
<dbReference type="SUPFAM" id="SSF52540">
    <property type="entry name" value="P-loop containing nucleoside triphosphate hydrolases"/>
    <property type="match status" value="1"/>
</dbReference>
<dbReference type="PROSITE" id="PS00211">
    <property type="entry name" value="ABC_TRANSPORTER_1"/>
    <property type="match status" value="1"/>
</dbReference>
<dbReference type="GO" id="GO:0005524">
    <property type="term" value="F:ATP binding"/>
    <property type="evidence" value="ECO:0007669"/>
    <property type="project" value="UniProtKB-KW"/>
</dbReference>
<protein>
    <recommendedName>
        <fullName evidence="5">ABC transporter domain-containing protein</fullName>
    </recommendedName>
</protein>
<dbReference type="GO" id="GO:0016887">
    <property type="term" value="F:ATP hydrolysis activity"/>
    <property type="evidence" value="ECO:0007669"/>
    <property type="project" value="InterPro"/>
</dbReference>
<evidence type="ECO:0000256" key="1">
    <source>
        <dbReference type="ARBA" id="ARBA00005417"/>
    </source>
</evidence>
<reference evidence="6" key="1">
    <citation type="journal article" date="2014" name="Front. Microbiol.">
        <title>High frequency of phylogenetically diverse reductive dehalogenase-homologous genes in deep subseafloor sedimentary metagenomes.</title>
        <authorList>
            <person name="Kawai M."/>
            <person name="Futagami T."/>
            <person name="Toyoda A."/>
            <person name="Takaki Y."/>
            <person name="Nishi S."/>
            <person name="Hori S."/>
            <person name="Arai W."/>
            <person name="Tsubouchi T."/>
            <person name="Morono Y."/>
            <person name="Uchiyama I."/>
            <person name="Ito T."/>
            <person name="Fujiyama A."/>
            <person name="Inagaki F."/>
            <person name="Takami H."/>
        </authorList>
    </citation>
    <scope>NUCLEOTIDE SEQUENCE</scope>
    <source>
        <strain evidence="6">Expedition CK06-06</strain>
    </source>
</reference>
<dbReference type="InterPro" id="IPR003439">
    <property type="entry name" value="ABC_transporter-like_ATP-bd"/>
</dbReference>
<dbReference type="SMART" id="SM00382">
    <property type="entry name" value="AAA"/>
    <property type="match status" value="1"/>
</dbReference>
<feature type="non-terminal residue" evidence="6">
    <location>
        <position position="293"/>
    </location>
</feature>
<dbReference type="Pfam" id="PF00005">
    <property type="entry name" value="ABC_tran"/>
    <property type="match status" value="1"/>
</dbReference>
<name>X1QLY9_9ZZZZ</name>
<gene>
    <name evidence="6" type="ORF">S12H4_02940</name>
</gene>
<dbReference type="PANTHER" id="PTHR43776">
    <property type="entry name" value="TRANSPORT ATP-BINDING PROTEIN"/>
    <property type="match status" value="1"/>
</dbReference>
<dbReference type="CDD" id="cd03257">
    <property type="entry name" value="ABC_NikE_OppD_transporters"/>
    <property type="match status" value="1"/>
</dbReference>